<evidence type="ECO:0000256" key="1">
    <source>
        <dbReference type="SAM" id="Phobius"/>
    </source>
</evidence>
<reference evidence="2" key="1">
    <citation type="submission" date="2020-01" db="EMBL/GenBank/DDBJ databases">
        <authorList>
            <person name="Meier V. D."/>
            <person name="Meier V D."/>
        </authorList>
    </citation>
    <scope>NUCLEOTIDE SEQUENCE</scope>
    <source>
        <strain evidence="2">HLG_WM_MAG_07</strain>
    </source>
</reference>
<proteinExistence type="predicted"/>
<sequence>MKTLQSFTDKTAISLSFLCTIHCLAMPLLVVLLPSLAALPLEEEAFHLWMVFIVVPVSIYALTMGCKNHKRYRVLLVGGVGLCILIATVLAGHDTLGETWEKTLTVIGSSIIALGHFWNHRLCQQHKHNSCDCSD</sequence>
<feature type="transmembrane region" description="Helical" evidence="1">
    <location>
        <begin position="99"/>
        <end position="118"/>
    </location>
</feature>
<protein>
    <submittedName>
        <fullName evidence="2">MerC domain-containing protein</fullName>
    </submittedName>
</protein>
<keyword evidence="1" id="KW-0472">Membrane</keyword>
<dbReference type="AlphaFoldDB" id="A0A6S6T0U0"/>
<keyword evidence="1" id="KW-0812">Transmembrane</keyword>
<dbReference type="GO" id="GO:0016020">
    <property type="term" value="C:membrane"/>
    <property type="evidence" value="ECO:0007669"/>
    <property type="project" value="InterPro"/>
</dbReference>
<organism evidence="2">
    <name type="scientific">uncultured Thiotrichaceae bacterium</name>
    <dbReference type="NCBI Taxonomy" id="298394"/>
    <lineage>
        <taxon>Bacteria</taxon>
        <taxon>Pseudomonadati</taxon>
        <taxon>Pseudomonadota</taxon>
        <taxon>Gammaproteobacteria</taxon>
        <taxon>Thiotrichales</taxon>
        <taxon>Thiotrichaceae</taxon>
        <taxon>environmental samples</taxon>
    </lineage>
</organism>
<dbReference type="Pfam" id="PF03203">
    <property type="entry name" value="MerC"/>
    <property type="match status" value="1"/>
</dbReference>
<name>A0A6S6T0U0_9GAMM</name>
<dbReference type="InterPro" id="IPR004891">
    <property type="entry name" value="Mercury-R_MerC"/>
</dbReference>
<evidence type="ECO:0000313" key="2">
    <source>
        <dbReference type="EMBL" id="CAA6810445.1"/>
    </source>
</evidence>
<feature type="transmembrane region" description="Helical" evidence="1">
    <location>
        <begin position="74"/>
        <end position="93"/>
    </location>
</feature>
<feature type="transmembrane region" description="Helical" evidence="1">
    <location>
        <begin position="45"/>
        <end position="62"/>
    </location>
</feature>
<dbReference type="GO" id="GO:0015097">
    <property type="term" value="F:mercury ion transmembrane transporter activity"/>
    <property type="evidence" value="ECO:0007669"/>
    <property type="project" value="InterPro"/>
</dbReference>
<feature type="transmembrane region" description="Helical" evidence="1">
    <location>
        <begin position="12"/>
        <end position="33"/>
    </location>
</feature>
<dbReference type="EMBL" id="CACVAY010000044">
    <property type="protein sequence ID" value="CAA6810445.1"/>
    <property type="molecule type" value="Genomic_DNA"/>
</dbReference>
<accession>A0A6S6T0U0</accession>
<keyword evidence="1" id="KW-1133">Transmembrane helix</keyword>
<gene>
    <name evidence="2" type="ORF">HELGO_WM35614</name>
</gene>